<proteinExistence type="predicted"/>
<dbReference type="AlphaFoldDB" id="A0A381XP43"/>
<dbReference type="EMBL" id="UINC01015720">
    <property type="protein sequence ID" value="SVA65987.1"/>
    <property type="molecule type" value="Genomic_DNA"/>
</dbReference>
<protein>
    <submittedName>
        <fullName evidence="2">Uncharacterized protein</fullName>
    </submittedName>
</protein>
<evidence type="ECO:0000313" key="2">
    <source>
        <dbReference type="EMBL" id="SVA65987.1"/>
    </source>
</evidence>
<sequence length="674" mass="76080">MNHTAPSSWMRRKRRSVLPPFRNTVILILTLGAVFHGVLFAQERPLLVFTDNDSRGGLLKGDLIFTVPQTTSSKQISAKIKDYVLHWGNNPHQRLGMFRPIATLPAAKPGSRMRLQFKNTPVPQSATHLLLYSRNEFGNETEIYSLRLIDKGVPENKAQDILFEQTGKEGNRVQGELRITRAWDERDVTHYAVYWGEGPDTVLRTQPAVAVIEKRSWFGSLGVQFLAPWRASPLTEKIDILLPPEATHLIVFTRNSEGQMSEGKSMKLQGMQQEEKAEKLKMILQKKSSASGFINGNLRLVRSKFEDDFSHYLFFWGKDELTRLGDYPPFAQIEVKKFKDGLTDKEIQVSTISQMDQEMKVKTEGKARPELRYEFPENTIIPRGATHILAYTQKKFWFQDDAERRLKGPIANVSIMDPEGSKKKEKVLGNIKEGLKNFSLSKYKKQAEVSEEKTGNLESDSKAGGEKGKKFRKGSEWRISEYRGLGLGISLAGLNGIVTFYDYNLDYDLQLHYSLELTGPQVNSAFKALRLTEESTEMQSIAASGSGNTLEINRSLISATLRWFVDESVLWGISDGFYYGAGGGLGYATLKYHGKDTAATASISGEQETYDSIATEYRHSTIGYGLFAVLDAGWQGLENYYFQFSLQPSFYIVYQDGYEETSIPENPNQRSAVT</sequence>
<feature type="region of interest" description="Disordered" evidence="1">
    <location>
        <begin position="449"/>
        <end position="468"/>
    </location>
</feature>
<gene>
    <name evidence="2" type="ORF">METZ01_LOCUS118841</name>
</gene>
<organism evidence="2">
    <name type="scientific">marine metagenome</name>
    <dbReference type="NCBI Taxonomy" id="408172"/>
    <lineage>
        <taxon>unclassified sequences</taxon>
        <taxon>metagenomes</taxon>
        <taxon>ecological metagenomes</taxon>
    </lineage>
</organism>
<feature type="non-terminal residue" evidence="2">
    <location>
        <position position="674"/>
    </location>
</feature>
<evidence type="ECO:0000256" key="1">
    <source>
        <dbReference type="SAM" id="MobiDB-lite"/>
    </source>
</evidence>
<reference evidence="2" key="1">
    <citation type="submission" date="2018-05" db="EMBL/GenBank/DDBJ databases">
        <authorList>
            <person name="Lanie J.A."/>
            <person name="Ng W.-L."/>
            <person name="Kazmierczak K.M."/>
            <person name="Andrzejewski T.M."/>
            <person name="Davidsen T.M."/>
            <person name="Wayne K.J."/>
            <person name="Tettelin H."/>
            <person name="Glass J.I."/>
            <person name="Rusch D."/>
            <person name="Podicherti R."/>
            <person name="Tsui H.-C.T."/>
            <person name="Winkler M.E."/>
        </authorList>
    </citation>
    <scope>NUCLEOTIDE SEQUENCE</scope>
</reference>
<accession>A0A381XP43</accession>
<name>A0A381XP43_9ZZZZ</name>